<protein>
    <submittedName>
        <fullName evidence="5">GntR family transcriptional regulator</fullName>
    </submittedName>
</protein>
<reference evidence="5 6" key="1">
    <citation type="submission" date="2016-08" db="EMBL/GenBank/DDBJ databases">
        <title>Complete Genome Sequence Of The Indigo Reducing Clostridium isatidis DSM15098.</title>
        <authorList>
            <person name="Little G.T."/>
            <person name="Minton N.P."/>
        </authorList>
    </citation>
    <scope>NUCLEOTIDE SEQUENCE [LARGE SCALE GENOMIC DNA]</scope>
    <source>
        <strain evidence="5 6">DSM 15098</strain>
    </source>
</reference>
<dbReference type="EMBL" id="CP016786">
    <property type="protein sequence ID" value="ASW44026.1"/>
    <property type="molecule type" value="Genomic_DNA"/>
</dbReference>
<dbReference type="Pfam" id="PF00392">
    <property type="entry name" value="GntR"/>
    <property type="match status" value="1"/>
</dbReference>
<dbReference type="PANTHER" id="PTHR38445:SF6">
    <property type="entry name" value="GNTR-FAMILY TRANSCRIPTIONAL REGULATOR"/>
    <property type="match status" value="1"/>
</dbReference>
<dbReference type="RefSeq" id="WP_119866153.1">
    <property type="nucleotide sequence ID" value="NZ_CP016786.1"/>
</dbReference>
<dbReference type="InterPro" id="IPR036388">
    <property type="entry name" value="WH-like_DNA-bd_sf"/>
</dbReference>
<dbReference type="OrthoDB" id="163333at2"/>
<dbReference type="PANTHER" id="PTHR38445">
    <property type="entry name" value="HTH-TYPE TRANSCRIPTIONAL REPRESSOR YTRA"/>
    <property type="match status" value="1"/>
</dbReference>
<accession>A0A343JER8</accession>
<proteinExistence type="predicted"/>
<organism evidence="5 6">
    <name type="scientific">Clostridium isatidis</name>
    <dbReference type="NCBI Taxonomy" id="182773"/>
    <lineage>
        <taxon>Bacteria</taxon>
        <taxon>Bacillati</taxon>
        <taxon>Bacillota</taxon>
        <taxon>Clostridia</taxon>
        <taxon>Eubacteriales</taxon>
        <taxon>Clostridiaceae</taxon>
        <taxon>Clostridium</taxon>
    </lineage>
</organism>
<dbReference type="Proteomes" id="UP000264883">
    <property type="component" value="Chromosome"/>
</dbReference>
<gene>
    <name evidence="5" type="ORF">BEN51_11170</name>
</gene>
<evidence type="ECO:0000256" key="1">
    <source>
        <dbReference type="ARBA" id="ARBA00023015"/>
    </source>
</evidence>
<dbReference type="CDD" id="cd07377">
    <property type="entry name" value="WHTH_GntR"/>
    <property type="match status" value="1"/>
</dbReference>
<dbReference type="SMART" id="SM00345">
    <property type="entry name" value="HTH_GNTR"/>
    <property type="match status" value="1"/>
</dbReference>
<name>A0A343JER8_9CLOT</name>
<dbReference type="InterPro" id="IPR036390">
    <property type="entry name" value="WH_DNA-bd_sf"/>
</dbReference>
<dbReference type="GO" id="GO:0003700">
    <property type="term" value="F:DNA-binding transcription factor activity"/>
    <property type="evidence" value="ECO:0007669"/>
    <property type="project" value="InterPro"/>
</dbReference>
<dbReference type="InterPro" id="IPR000524">
    <property type="entry name" value="Tscrpt_reg_HTH_GntR"/>
</dbReference>
<dbReference type="AlphaFoldDB" id="A0A343JER8"/>
<keyword evidence="3" id="KW-0804">Transcription</keyword>
<keyword evidence="2" id="KW-0238">DNA-binding</keyword>
<dbReference type="GO" id="GO:0003677">
    <property type="term" value="F:DNA binding"/>
    <property type="evidence" value="ECO:0007669"/>
    <property type="project" value="UniProtKB-KW"/>
</dbReference>
<sequence length="124" mass="14648">MAFELNSKEPIYLQIIAYIKKKIVSGELKKGERILSVRDYANELKVNPNTIQKVYAELEKENLIYTQRGIGKFVTEDEEKINELREELFNETIDRFIKESKELGFTKKNILEIISKRYKEGENE</sequence>
<evidence type="ECO:0000259" key="4">
    <source>
        <dbReference type="PROSITE" id="PS50949"/>
    </source>
</evidence>
<evidence type="ECO:0000313" key="5">
    <source>
        <dbReference type="EMBL" id="ASW44026.1"/>
    </source>
</evidence>
<keyword evidence="1" id="KW-0805">Transcription regulation</keyword>
<dbReference type="SUPFAM" id="SSF46785">
    <property type="entry name" value="Winged helix' DNA-binding domain"/>
    <property type="match status" value="1"/>
</dbReference>
<evidence type="ECO:0000256" key="2">
    <source>
        <dbReference type="ARBA" id="ARBA00023125"/>
    </source>
</evidence>
<dbReference type="KEGG" id="cia:BEN51_11170"/>
<dbReference type="PROSITE" id="PS50949">
    <property type="entry name" value="HTH_GNTR"/>
    <property type="match status" value="1"/>
</dbReference>
<evidence type="ECO:0000313" key="6">
    <source>
        <dbReference type="Proteomes" id="UP000264883"/>
    </source>
</evidence>
<feature type="domain" description="HTH gntR-type" evidence="4">
    <location>
        <begin position="9"/>
        <end position="77"/>
    </location>
</feature>
<evidence type="ECO:0000256" key="3">
    <source>
        <dbReference type="ARBA" id="ARBA00023163"/>
    </source>
</evidence>
<keyword evidence="6" id="KW-1185">Reference proteome</keyword>
<dbReference type="Gene3D" id="1.10.10.10">
    <property type="entry name" value="Winged helix-like DNA-binding domain superfamily/Winged helix DNA-binding domain"/>
    <property type="match status" value="1"/>
</dbReference>